<dbReference type="AlphaFoldDB" id="A0A9X7VY55"/>
<keyword evidence="4" id="KW-1185">Reference proteome</keyword>
<evidence type="ECO:0000256" key="2">
    <source>
        <dbReference type="SAM" id="Phobius"/>
    </source>
</evidence>
<keyword evidence="2" id="KW-1133">Transmembrane helix</keyword>
<reference evidence="3 4" key="1">
    <citation type="submission" date="2021-02" db="EMBL/GenBank/DDBJ databases">
        <title>Alicyclobacillus curvatus sp. nov. and Alicyclobacillus mengziensis sp. nov., two acidophilic bacteria isolated from acid mine drainage.</title>
        <authorList>
            <person name="Huang Y."/>
        </authorList>
    </citation>
    <scope>NUCLEOTIDE SEQUENCE [LARGE SCALE GENOMIC DNA]</scope>
    <source>
        <strain evidence="3 4">S30H14</strain>
    </source>
</reference>
<feature type="transmembrane region" description="Helical" evidence="2">
    <location>
        <begin position="137"/>
        <end position="155"/>
    </location>
</feature>
<dbReference type="EMBL" id="CP071182">
    <property type="protein sequence ID" value="QSO47188.1"/>
    <property type="molecule type" value="Genomic_DNA"/>
</dbReference>
<keyword evidence="2" id="KW-0812">Transmembrane</keyword>
<dbReference type="Proteomes" id="UP000663505">
    <property type="component" value="Chromosome"/>
</dbReference>
<evidence type="ECO:0000313" key="3">
    <source>
        <dbReference type="EMBL" id="QSO47188.1"/>
    </source>
</evidence>
<feature type="region of interest" description="Disordered" evidence="1">
    <location>
        <begin position="52"/>
        <end position="95"/>
    </location>
</feature>
<evidence type="ECO:0000256" key="1">
    <source>
        <dbReference type="SAM" id="MobiDB-lite"/>
    </source>
</evidence>
<feature type="transmembrane region" description="Helical" evidence="2">
    <location>
        <begin position="229"/>
        <end position="246"/>
    </location>
</feature>
<proteinExistence type="predicted"/>
<gene>
    <name evidence="3" type="ORF">JZ786_22790</name>
</gene>
<feature type="transmembrane region" description="Helical" evidence="2">
    <location>
        <begin position="107"/>
        <end position="131"/>
    </location>
</feature>
<accession>A0A9X7VY55</accession>
<organism evidence="3 4">
    <name type="scientific">Alicyclobacillus mengziensis</name>
    <dbReference type="NCBI Taxonomy" id="2931921"/>
    <lineage>
        <taxon>Bacteria</taxon>
        <taxon>Bacillati</taxon>
        <taxon>Bacillota</taxon>
        <taxon>Bacilli</taxon>
        <taxon>Bacillales</taxon>
        <taxon>Alicyclobacillaceae</taxon>
        <taxon>Alicyclobacillus</taxon>
    </lineage>
</organism>
<protein>
    <submittedName>
        <fullName evidence="3">Uncharacterized protein</fullName>
    </submittedName>
</protein>
<sequence>MTEELKTFTEWETIYGLATLKVDRQDLMTPDGQPRKMTCIEFEQRMASYLERRRPPEWGASSVGDSPQGRSEADGWSDTDEQEDSRRSTTRPSRPRRLRKRLALRHLGWPLVLVTLPTIATLVVRTLVSLIERFVNLRWWISAAVLLMDLVILLVQPVAALFSGPGYLWYQLLNYIYQISTRGWVMGQHVLLHKSLNLTGTNHPLFWSITVGGSPLSLYFGFSQAIVSSLFWATTLVFAGVLFWQVRQLPAGFRRMPDVPKDQSRFADESRFADRHRG</sequence>
<keyword evidence="2" id="KW-0472">Membrane</keyword>
<name>A0A9X7VY55_9BACL</name>
<dbReference type="RefSeq" id="WP_206656546.1">
    <property type="nucleotide sequence ID" value="NZ_CP071182.1"/>
</dbReference>
<dbReference type="KEGG" id="afx:JZ786_22790"/>
<evidence type="ECO:0000313" key="4">
    <source>
        <dbReference type="Proteomes" id="UP000663505"/>
    </source>
</evidence>